<organism evidence="5 6">
    <name type="scientific">Bombardia bombarda</name>
    <dbReference type="NCBI Taxonomy" id="252184"/>
    <lineage>
        <taxon>Eukaryota</taxon>
        <taxon>Fungi</taxon>
        <taxon>Dikarya</taxon>
        <taxon>Ascomycota</taxon>
        <taxon>Pezizomycotina</taxon>
        <taxon>Sordariomycetes</taxon>
        <taxon>Sordariomycetidae</taxon>
        <taxon>Sordariales</taxon>
        <taxon>Lasiosphaeriaceae</taxon>
        <taxon>Bombardia</taxon>
    </lineage>
</organism>
<dbReference type="Proteomes" id="UP001174934">
    <property type="component" value="Unassembled WGS sequence"/>
</dbReference>
<accession>A0AA40C8P7</accession>
<dbReference type="SUPFAM" id="SSF48576">
    <property type="entry name" value="Terpenoid synthases"/>
    <property type="match status" value="1"/>
</dbReference>
<dbReference type="AlphaFoldDB" id="A0AA40C8P7"/>
<keyword evidence="3 4" id="KW-0460">Magnesium</keyword>
<dbReference type="GO" id="GO:0008299">
    <property type="term" value="P:isoprenoid biosynthetic process"/>
    <property type="evidence" value="ECO:0007669"/>
    <property type="project" value="UniProtKB-ARBA"/>
</dbReference>
<evidence type="ECO:0000256" key="2">
    <source>
        <dbReference type="ARBA" id="ARBA00006333"/>
    </source>
</evidence>
<dbReference type="PANTHER" id="PTHR35201:SF4">
    <property type="entry name" value="BETA-PINACENE SYNTHASE-RELATED"/>
    <property type="match status" value="1"/>
</dbReference>
<reference evidence="5" key="1">
    <citation type="submission" date="2023-06" db="EMBL/GenBank/DDBJ databases">
        <title>Genome-scale phylogeny and comparative genomics of the fungal order Sordariales.</title>
        <authorList>
            <consortium name="Lawrence Berkeley National Laboratory"/>
            <person name="Hensen N."/>
            <person name="Bonometti L."/>
            <person name="Westerberg I."/>
            <person name="Brannstrom I.O."/>
            <person name="Guillou S."/>
            <person name="Cros-Aarteil S."/>
            <person name="Calhoun S."/>
            <person name="Haridas S."/>
            <person name="Kuo A."/>
            <person name="Mondo S."/>
            <person name="Pangilinan J."/>
            <person name="Riley R."/>
            <person name="LaButti K."/>
            <person name="Andreopoulos B."/>
            <person name="Lipzen A."/>
            <person name="Chen C."/>
            <person name="Yanf M."/>
            <person name="Daum C."/>
            <person name="Ng V."/>
            <person name="Clum A."/>
            <person name="Steindorff A."/>
            <person name="Ohm R."/>
            <person name="Martin F."/>
            <person name="Silar P."/>
            <person name="Natvig D."/>
            <person name="Lalanne C."/>
            <person name="Gautier V."/>
            <person name="Ament-velasquez S.L."/>
            <person name="Kruys A."/>
            <person name="Hutchinson M.I."/>
            <person name="Powell A.J."/>
            <person name="Barry K."/>
            <person name="Miller A.N."/>
            <person name="Grigoriev I.V."/>
            <person name="Debuchy R."/>
            <person name="Gladieux P."/>
            <person name="Thoren M.H."/>
            <person name="Johannesson H."/>
        </authorList>
    </citation>
    <scope>NUCLEOTIDE SEQUENCE</scope>
    <source>
        <strain evidence="5">SMH3391-2</strain>
    </source>
</reference>
<gene>
    <name evidence="5" type="ORF">B0T17DRAFT_505013</name>
</gene>
<dbReference type="GO" id="GO:0046872">
    <property type="term" value="F:metal ion binding"/>
    <property type="evidence" value="ECO:0007669"/>
    <property type="project" value="UniProtKB-KW"/>
</dbReference>
<keyword evidence="4" id="KW-0456">Lyase</keyword>
<dbReference type="EMBL" id="JAULSR010000002">
    <property type="protein sequence ID" value="KAK0628328.1"/>
    <property type="molecule type" value="Genomic_DNA"/>
</dbReference>
<evidence type="ECO:0000313" key="5">
    <source>
        <dbReference type="EMBL" id="KAK0628328.1"/>
    </source>
</evidence>
<name>A0AA40C8P7_9PEZI</name>
<comment type="cofactor">
    <cofactor evidence="1 4">
        <name>Mg(2+)</name>
        <dbReference type="ChEBI" id="CHEBI:18420"/>
    </cofactor>
</comment>
<dbReference type="Gene3D" id="1.10.600.10">
    <property type="entry name" value="Farnesyl Diphosphate Synthase"/>
    <property type="match status" value="1"/>
</dbReference>
<keyword evidence="4" id="KW-0479">Metal-binding</keyword>
<keyword evidence="6" id="KW-1185">Reference proteome</keyword>
<sequence>MAAEKVNLPNLVRNWPYPRQLNQHYDEVSAATSDWVRSFQCFDQKSQAAFDKCDFPKLALLTTPHFDLEHARTSSDLMALFFVFDEFTDVEDEHVTRQMSDIFMDALRNPDKPRPQGEVKIGEMTRQFWDLGRKTATPMAERHLIETMQLYVDSVVQEAEDRRTDRVRTVDEYWELRRHTCGCFPTFVLAELEMDIPEEIYQHPLLERMRECAMYSVCVKNDLYSYNIERARGHGLHNLLTVVMNAQDLGLQAAVNFIGDWHDKIIKEFFSSWASLPSWGEDIDRQVQYYVESIVRWVRGCSDWSFEAPRYFGTQAPEIQRTLQLYMLPRVDALTARDSAHREALETDKHDIAGMQITVTVR</sequence>
<evidence type="ECO:0000313" key="6">
    <source>
        <dbReference type="Proteomes" id="UP001174934"/>
    </source>
</evidence>
<dbReference type="PANTHER" id="PTHR35201">
    <property type="entry name" value="TERPENE SYNTHASE"/>
    <property type="match status" value="1"/>
</dbReference>
<dbReference type="EC" id="4.2.3.-" evidence="4"/>
<dbReference type="InterPro" id="IPR034686">
    <property type="entry name" value="Terpene_cyclase-like_2"/>
</dbReference>
<comment type="caution">
    <text evidence="5">The sequence shown here is derived from an EMBL/GenBank/DDBJ whole genome shotgun (WGS) entry which is preliminary data.</text>
</comment>
<comment type="similarity">
    <text evidence="2 4">Belongs to the terpene synthase family.</text>
</comment>
<evidence type="ECO:0000256" key="3">
    <source>
        <dbReference type="ARBA" id="ARBA00022842"/>
    </source>
</evidence>
<evidence type="ECO:0000256" key="1">
    <source>
        <dbReference type="ARBA" id="ARBA00001946"/>
    </source>
</evidence>
<evidence type="ECO:0000256" key="4">
    <source>
        <dbReference type="RuleBase" id="RU366034"/>
    </source>
</evidence>
<dbReference type="SFLD" id="SFLDG01020">
    <property type="entry name" value="Terpene_Cyclase_Like_2"/>
    <property type="match status" value="1"/>
</dbReference>
<dbReference type="InterPro" id="IPR008949">
    <property type="entry name" value="Isoprenoid_synthase_dom_sf"/>
</dbReference>
<dbReference type="SFLD" id="SFLDS00005">
    <property type="entry name" value="Isoprenoid_Synthase_Type_I"/>
    <property type="match status" value="1"/>
</dbReference>
<dbReference type="GO" id="GO:0010333">
    <property type="term" value="F:terpene synthase activity"/>
    <property type="evidence" value="ECO:0007669"/>
    <property type="project" value="InterPro"/>
</dbReference>
<proteinExistence type="inferred from homology"/>
<dbReference type="Pfam" id="PF19086">
    <property type="entry name" value="Terpene_syn_C_2"/>
    <property type="match status" value="1"/>
</dbReference>
<protein>
    <recommendedName>
        <fullName evidence="4">Terpene synthase</fullName>
        <ecNumber evidence="4">4.2.3.-</ecNumber>
    </recommendedName>
</protein>